<evidence type="ECO:0000256" key="1">
    <source>
        <dbReference type="SAM" id="MobiDB-lite"/>
    </source>
</evidence>
<dbReference type="KEGG" id="obj:EIO64_18815"/>
<reference evidence="3" key="1">
    <citation type="submission" date="2018-12" db="EMBL/GenBank/DDBJ databases">
        <title>Dusodibacter welbiota gen. nov., sp. nov., isolated from human faeces and emended description of the Oscillibacter genus.</title>
        <authorList>
            <person name="Le Roy T."/>
            <person name="Van der Smissen P."/>
            <person name="Delzenne N."/>
            <person name="Muccioli G."/>
            <person name="Collet J.F."/>
            <person name="Cani P.D."/>
        </authorList>
    </citation>
    <scope>NUCLEOTIDE SEQUENCE [LARGE SCALE GENOMIC DNA]</scope>
    <source>
        <strain evidence="3">J115</strain>
    </source>
</reference>
<dbReference type="EMBL" id="CP034413">
    <property type="protein sequence ID" value="QWZ45856.1"/>
    <property type="molecule type" value="Genomic_DNA"/>
</dbReference>
<accession>A0A8F3JC68</accession>
<proteinExistence type="predicted"/>
<evidence type="ECO:0000313" key="2">
    <source>
        <dbReference type="EMBL" id="QWZ45856.1"/>
    </source>
</evidence>
<keyword evidence="3" id="KW-1185">Reference proteome</keyword>
<dbReference type="AlphaFoldDB" id="A0A8F3JC68"/>
<evidence type="ECO:0000313" key="3">
    <source>
        <dbReference type="Proteomes" id="UP000298642"/>
    </source>
</evidence>
<feature type="compositionally biased region" description="Polar residues" evidence="1">
    <location>
        <begin position="22"/>
        <end position="34"/>
    </location>
</feature>
<sequence>MEKKNFPVENGLSKKSVEKSPDPSTSPVEPQNPTAQAFPRLFHSFFPYGCFF</sequence>
<dbReference type="RefSeq" id="WP_207754050.1">
    <property type="nucleotide sequence ID" value="NZ_CP034413.3"/>
</dbReference>
<name>A0A8F3JC68_9FIRM</name>
<dbReference type="Proteomes" id="UP000298642">
    <property type="component" value="Chromosome"/>
</dbReference>
<gene>
    <name evidence="2" type="ORF">EIO64_18815</name>
</gene>
<organism evidence="2 3">
    <name type="scientific">Dysosmobacter welbionis</name>
    <dbReference type="NCBI Taxonomy" id="2093857"/>
    <lineage>
        <taxon>Bacteria</taxon>
        <taxon>Bacillati</taxon>
        <taxon>Bacillota</taxon>
        <taxon>Clostridia</taxon>
        <taxon>Eubacteriales</taxon>
        <taxon>Oscillospiraceae</taxon>
        <taxon>Dysosmobacter</taxon>
    </lineage>
</organism>
<protein>
    <submittedName>
        <fullName evidence="2">Uncharacterized protein</fullName>
    </submittedName>
</protein>
<feature type="region of interest" description="Disordered" evidence="1">
    <location>
        <begin position="1"/>
        <end position="34"/>
    </location>
</feature>